<dbReference type="PANTHER" id="PTHR34979:SF1">
    <property type="entry name" value="INNER MEMBRANE PROTEIN YGAZ"/>
    <property type="match status" value="1"/>
</dbReference>
<evidence type="ECO:0000256" key="7">
    <source>
        <dbReference type="ARBA" id="ARBA00023136"/>
    </source>
</evidence>
<protein>
    <submittedName>
        <fullName evidence="9">4-azaleucine resistance probable transporter AzlC</fullName>
    </submittedName>
</protein>
<sequence length="236" mass="25368">MSSHAQEAIQSKKHEFSKGMMAAMPLVIGYLPIAVAFGVMAQQMGLSVWQAVCMSALVYAGASQFMAIGMIAAGTGMIEIVFATFVLNFRHFVMGLSLMNRLKDFSTKWKIVISSGITDETFAVASLTKGQMHPFYIAGLVSTAYFTWVLGTLCGGLLANMIPPSISTSMSIALYAMFIGLLVPAIRGKWKLGMIAVISMGLNSLFSLFLSSGWSIILATIIGSSIGIFFGQEEEK</sequence>
<name>A0A1I3P136_9BACL</name>
<evidence type="ECO:0000256" key="4">
    <source>
        <dbReference type="ARBA" id="ARBA00022475"/>
    </source>
</evidence>
<feature type="transmembrane region" description="Helical" evidence="8">
    <location>
        <begin position="21"/>
        <end position="41"/>
    </location>
</feature>
<dbReference type="AlphaFoldDB" id="A0A1I3P136"/>
<organism evidence="9 10">
    <name type="scientific">Thermoflavimicrobium dichotomicum</name>
    <dbReference type="NCBI Taxonomy" id="46223"/>
    <lineage>
        <taxon>Bacteria</taxon>
        <taxon>Bacillati</taxon>
        <taxon>Bacillota</taxon>
        <taxon>Bacilli</taxon>
        <taxon>Bacillales</taxon>
        <taxon>Thermoactinomycetaceae</taxon>
        <taxon>Thermoflavimicrobium</taxon>
    </lineage>
</organism>
<keyword evidence="7 8" id="KW-0472">Membrane</keyword>
<evidence type="ECO:0000256" key="2">
    <source>
        <dbReference type="ARBA" id="ARBA00010735"/>
    </source>
</evidence>
<keyword evidence="4" id="KW-1003">Cell membrane</keyword>
<comment type="subcellular location">
    <subcellularLocation>
        <location evidence="1">Cell membrane</location>
        <topology evidence="1">Multi-pass membrane protein</topology>
    </subcellularLocation>
</comment>
<dbReference type="Pfam" id="PF03591">
    <property type="entry name" value="AzlC"/>
    <property type="match status" value="1"/>
</dbReference>
<evidence type="ECO:0000256" key="1">
    <source>
        <dbReference type="ARBA" id="ARBA00004651"/>
    </source>
</evidence>
<keyword evidence="5 8" id="KW-0812">Transmembrane</keyword>
<evidence type="ECO:0000256" key="3">
    <source>
        <dbReference type="ARBA" id="ARBA00022448"/>
    </source>
</evidence>
<dbReference type="Proteomes" id="UP000199545">
    <property type="component" value="Unassembled WGS sequence"/>
</dbReference>
<evidence type="ECO:0000256" key="5">
    <source>
        <dbReference type="ARBA" id="ARBA00022692"/>
    </source>
</evidence>
<keyword evidence="6 8" id="KW-1133">Transmembrane helix</keyword>
<dbReference type="EMBL" id="FORR01000005">
    <property type="protein sequence ID" value="SFJ15264.1"/>
    <property type="molecule type" value="Genomic_DNA"/>
</dbReference>
<keyword evidence="3" id="KW-0813">Transport</keyword>
<dbReference type="GO" id="GO:0005886">
    <property type="term" value="C:plasma membrane"/>
    <property type="evidence" value="ECO:0007669"/>
    <property type="project" value="UniProtKB-SubCell"/>
</dbReference>
<dbReference type="STRING" id="46223.SAMN05421852_10551"/>
<evidence type="ECO:0000313" key="10">
    <source>
        <dbReference type="Proteomes" id="UP000199545"/>
    </source>
</evidence>
<evidence type="ECO:0000313" key="9">
    <source>
        <dbReference type="EMBL" id="SFJ15264.1"/>
    </source>
</evidence>
<feature type="transmembrane region" description="Helical" evidence="8">
    <location>
        <begin position="135"/>
        <end position="159"/>
    </location>
</feature>
<dbReference type="OrthoDB" id="3177005at2"/>
<gene>
    <name evidence="9" type="ORF">SAMN05421852_10551</name>
</gene>
<accession>A0A1I3P136</accession>
<dbReference type="GO" id="GO:1903785">
    <property type="term" value="P:L-valine transmembrane transport"/>
    <property type="evidence" value="ECO:0007669"/>
    <property type="project" value="TreeGrafter"/>
</dbReference>
<dbReference type="InterPro" id="IPR011606">
    <property type="entry name" value="Brnchd-chn_aa_trnsp_permease"/>
</dbReference>
<evidence type="ECO:0000256" key="6">
    <source>
        <dbReference type="ARBA" id="ARBA00022989"/>
    </source>
</evidence>
<reference evidence="9 10" key="1">
    <citation type="submission" date="2016-10" db="EMBL/GenBank/DDBJ databases">
        <authorList>
            <person name="de Groot N.N."/>
        </authorList>
    </citation>
    <scope>NUCLEOTIDE SEQUENCE [LARGE SCALE GENOMIC DNA]</scope>
    <source>
        <strain evidence="9 10">DSM 44778</strain>
    </source>
</reference>
<feature type="transmembrane region" description="Helical" evidence="8">
    <location>
        <begin position="47"/>
        <end position="68"/>
    </location>
</feature>
<keyword evidence="10" id="KW-1185">Reference proteome</keyword>
<proteinExistence type="inferred from homology"/>
<comment type="similarity">
    <text evidence="2">Belongs to the AzlC family.</text>
</comment>
<dbReference type="PANTHER" id="PTHR34979">
    <property type="entry name" value="INNER MEMBRANE PROTEIN YGAZ"/>
    <property type="match status" value="1"/>
</dbReference>
<feature type="transmembrane region" description="Helical" evidence="8">
    <location>
        <begin position="166"/>
        <end position="186"/>
    </location>
</feature>
<feature type="transmembrane region" description="Helical" evidence="8">
    <location>
        <begin position="206"/>
        <end position="230"/>
    </location>
</feature>
<evidence type="ECO:0000256" key="8">
    <source>
        <dbReference type="SAM" id="Phobius"/>
    </source>
</evidence>
<dbReference type="RefSeq" id="WP_093229093.1">
    <property type="nucleotide sequence ID" value="NZ_FORR01000005.1"/>
</dbReference>